<dbReference type="Pfam" id="PF00240">
    <property type="entry name" value="ubiquitin"/>
    <property type="match status" value="3"/>
</dbReference>
<name>A0AAD8WXV6_LOLMU</name>
<sequence length="529" mass="59760">MSGGGGGGGAGKASTAGISGGGWRAQWLRIHDRVEALAADCARLEAVNKIQHEFWEGRDNILQKRLHEMEVSRGRWEAAYMELLLGDNGGQKLAEPRESDLEDSKTSEALLALENSVLKIQLKELRSCAELCQNTADHEHSAKDLIAELRTLKQAYETLSSEKDKEVSALLAQKEFVLNRVTTMENDISLLFENKNMELAQATEAAQKLQQTIEELQVAVQKKVDENGRLQEEAVEAQTKILLLEDKLQEMHSSAEEKNEEIRKLKVTSKKRTNNTEMQKQSIRGHKYSKLGHGMMKIFVEALGCEPIVIEVKGSDTIDCVKAKIEEKRHIPPDEQKLIFSNMVLGDGCTTLAYHNIQHESTLHLALRLLSPEMCIRIETLDARSFSLDVLKSYTISHLKAMIQYWMGYHQDNQRIILNGKQLLPEHSLFDYNVPNESTIHVIQRRGPPTPKCIHVHTLRNDIINLNFASLDITIYSVKTRIQDEGHIALEHQRLFFGRKLLENGRTLVDYDICHESILLLLPGAPSSQ</sequence>
<feature type="domain" description="Ubiquitin-like" evidence="2">
    <location>
        <begin position="474"/>
        <end position="522"/>
    </location>
</feature>
<keyword evidence="4" id="KW-1185">Reference proteome</keyword>
<dbReference type="PROSITE" id="PS50053">
    <property type="entry name" value="UBIQUITIN_2"/>
    <property type="match status" value="3"/>
</dbReference>
<evidence type="ECO:0000259" key="2">
    <source>
        <dbReference type="PROSITE" id="PS50053"/>
    </source>
</evidence>
<protein>
    <recommendedName>
        <fullName evidence="2">Ubiquitin-like domain-containing protein</fullName>
    </recommendedName>
</protein>
<dbReference type="AlphaFoldDB" id="A0AAD8WXV6"/>
<feature type="domain" description="Ubiquitin-like" evidence="2">
    <location>
        <begin position="374"/>
        <end position="446"/>
    </location>
</feature>
<feature type="domain" description="Ubiquitin-like" evidence="2">
    <location>
        <begin position="296"/>
        <end position="372"/>
    </location>
</feature>
<dbReference type="CDD" id="cd17039">
    <property type="entry name" value="Ubl_ubiquitin_like"/>
    <property type="match status" value="1"/>
</dbReference>
<dbReference type="InterPro" id="IPR019956">
    <property type="entry name" value="Ubiquitin_dom"/>
</dbReference>
<feature type="region of interest" description="Disordered" evidence="1">
    <location>
        <begin position="253"/>
        <end position="284"/>
    </location>
</feature>
<accession>A0AAD8WXV6</accession>
<evidence type="ECO:0000256" key="1">
    <source>
        <dbReference type="SAM" id="MobiDB-lite"/>
    </source>
</evidence>
<reference evidence="3" key="1">
    <citation type="submission" date="2023-07" db="EMBL/GenBank/DDBJ databases">
        <title>A chromosome-level genome assembly of Lolium multiflorum.</title>
        <authorList>
            <person name="Chen Y."/>
            <person name="Copetti D."/>
            <person name="Kolliker R."/>
            <person name="Studer B."/>
        </authorList>
    </citation>
    <scope>NUCLEOTIDE SEQUENCE</scope>
    <source>
        <strain evidence="3">02402/16</strain>
        <tissue evidence="3">Leaf</tissue>
    </source>
</reference>
<evidence type="ECO:0000313" key="4">
    <source>
        <dbReference type="Proteomes" id="UP001231189"/>
    </source>
</evidence>
<evidence type="ECO:0000313" key="3">
    <source>
        <dbReference type="EMBL" id="KAK1682531.1"/>
    </source>
</evidence>
<dbReference type="Proteomes" id="UP001231189">
    <property type="component" value="Unassembled WGS sequence"/>
</dbReference>
<gene>
    <name evidence="3" type="ORF">QYE76_043379</name>
</gene>
<dbReference type="InterPro" id="IPR029071">
    <property type="entry name" value="Ubiquitin-like_domsf"/>
</dbReference>
<dbReference type="PRINTS" id="PR00348">
    <property type="entry name" value="UBIQUITIN"/>
</dbReference>
<dbReference type="EMBL" id="JAUUTY010000002">
    <property type="protein sequence ID" value="KAK1682531.1"/>
    <property type="molecule type" value="Genomic_DNA"/>
</dbReference>
<dbReference type="InterPro" id="IPR000626">
    <property type="entry name" value="Ubiquitin-like_dom"/>
</dbReference>
<comment type="caution">
    <text evidence="3">The sequence shown here is derived from an EMBL/GenBank/DDBJ whole genome shotgun (WGS) entry which is preliminary data.</text>
</comment>
<organism evidence="3 4">
    <name type="scientific">Lolium multiflorum</name>
    <name type="common">Italian ryegrass</name>
    <name type="synonym">Lolium perenne subsp. multiflorum</name>
    <dbReference type="NCBI Taxonomy" id="4521"/>
    <lineage>
        <taxon>Eukaryota</taxon>
        <taxon>Viridiplantae</taxon>
        <taxon>Streptophyta</taxon>
        <taxon>Embryophyta</taxon>
        <taxon>Tracheophyta</taxon>
        <taxon>Spermatophyta</taxon>
        <taxon>Magnoliopsida</taxon>
        <taxon>Liliopsida</taxon>
        <taxon>Poales</taxon>
        <taxon>Poaceae</taxon>
        <taxon>BOP clade</taxon>
        <taxon>Pooideae</taxon>
        <taxon>Poodae</taxon>
        <taxon>Poeae</taxon>
        <taxon>Poeae Chloroplast Group 2 (Poeae type)</taxon>
        <taxon>Loliodinae</taxon>
        <taxon>Loliinae</taxon>
        <taxon>Lolium</taxon>
    </lineage>
</organism>
<dbReference type="SUPFAM" id="SSF54236">
    <property type="entry name" value="Ubiquitin-like"/>
    <property type="match status" value="3"/>
</dbReference>
<dbReference type="PANTHER" id="PTHR35992:SF1">
    <property type="entry name" value="CYTOMATRIX PROTEIN-LIKE PROTEIN"/>
    <property type="match status" value="1"/>
</dbReference>
<dbReference type="Gene3D" id="3.10.20.90">
    <property type="entry name" value="Phosphatidylinositol 3-kinase Catalytic Subunit, Chain A, domain 1"/>
    <property type="match status" value="3"/>
</dbReference>
<dbReference type="PANTHER" id="PTHR35992">
    <property type="entry name" value="CYTOMATRIX PROTEIN-LIKE PROTEIN"/>
    <property type="match status" value="1"/>
</dbReference>
<dbReference type="SMART" id="SM00213">
    <property type="entry name" value="UBQ"/>
    <property type="match status" value="3"/>
</dbReference>
<proteinExistence type="predicted"/>
<feature type="compositionally biased region" description="Basic and acidic residues" evidence="1">
    <location>
        <begin position="253"/>
        <end position="264"/>
    </location>
</feature>